<dbReference type="GO" id="GO:0000922">
    <property type="term" value="C:spindle pole"/>
    <property type="evidence" value="ECO:0007669"/>
    <property type="project" value="TreeGrafter"/>
</dbReference>
<dbReference type="EMBL" id="OU900094">
    <property type="protein sequence ID" value="CAG9854161.1"/>
    <property type="molecule type" value="Genomic_DNA"/>
</dbReference>
<keyword evidence="3" id="KW-0963">Cytoplasm</keyword>
<keyword evidence="4" id="KW-0597">Phosphoprotein</keyword>
<evidence type="ECO:0000256" key="4">
    <source>
        <dbReference type="ARBA" id="ARBA00022553"/>
    </source>
</evidence>
<protein>
    <recommendedName>
        <fullName evidence="13">Calponin-homology (CH) domain-containing protein</fullName>
    </recommendedName>
</protein>
<keyword evidence="8" id="KW-0112">Calmodulin-binding</keyword>
<reference evidence="14" key="1">
    <citation type="submission" date="2022-01" db="EMBL/GenBank/DDBJ databases">
        <authorList>
            <person name="King R."/>
        </authorList>
    </citation>
    <scope>NUCLEOTIDE SEQUENCE</scope>
</reference>
<evidence type="ECO:0000313" key="14">
    <source>
        <dbReference type="EMBL" id="CAG9854161.1"/>
    </source>
</evidence>
<dbReference type="CDD" id="cd23767">
    <property type="entry name" value="IQCD"/>
    <property type="match status" value="1"/>
</dbReference>
<dbReference type="Pfam" id="PF00612">
    <property type="entry name" value="IQ"/>
    <property type="match status" value="3"/>
</dbReference>
<dbReference type="Gene3D" id="1.10.418.10">
    <property type="entry name" value="Calponin-like domain"/>
    <property type="match status" value="1"/>
</dbReference>
<dbReference type="GO" id="GO:0007051">
    <property type="term" value="P:spindle organization"/>
    <property type="evidence" value="ECO:0007669"/>
    <property type="project" value="TreeGrafter"/>
</dbReference>
<dbReference type="PROSITE" id="PS50096">
    <property type="entry name" value="IQ"/>
    <property type="match status" value="3"/>
</dbReference>
<dbReference type="InterPro" id="IPR031549">
    <property type="entry name" value="ASH"/>
</dbReference>
<evidence type="ECO:0000256" key="8">
    <source>
        <dbReference type="ARBA" id="ARBA00022860"/>
    </source>
</evidence>
<evidence type="ECO:0000256" key="11">
    <source>
        <dbReference type="ARBA" id="ARBA00023306"/>
    </source>
</evidence>
<dbReference type="Proteomes" id="UP001153712">
    <property type="component" value="Chromosome 1"/>
</dbReference>
<dbReference type="PROSITE" id="PS50021">
    <property type="entry name" value="CH"/>
    <property type="match status" value="1"/>
</dbReference>
<dbReference type="PANTHER" id="PTHR22706">
    <property type="entry name" value="ASSEMBLY FACTOR FOR SPINDLE MICROTUBULES"/>
    <property type="match status" value="1"/>
</dbReference>
<feature type="region of interest" description="Disordered" evidence="12">
    <location>
        <begin position="138"/>
        <end position="167"/>
    </location>
</feature>
<evidence type="ECO:0000256" key="6">
    <source>
        <dbReference type="ARBA" id="ARBA00022737"/>
    </source>
</evidence>
<dbReference type="CDD" id="cd21223">
    <property type="entry name" value="CH_ASPM_rpt1"/>
    <property type="match status" value="1"/>
</dbReference>
<dbReference type="InterPro" id="IPR001715">
    <property type="entry name" value="CH_dom"/>
</dbReference>
<feature type="domain" description="Calponin-homology (CH)" evidence="13">
    <location>
        <begin position="748"/>
        <end position="860"/>
    </location>
</feature>
<evidence type="ECO:0000256" key="9">
    <source>
        <dbReference type="ARBA" id="ARBA00023054"/>
    </source>
</evidence>
<feature type="compositionally biased region" description="Basic residues" evidence="12">
    <location>
        <begin position="138"/>
        <end position="153"/>
    </location>
</feature>
<sequence>MFLQFSPPKAVKKQPVVKKKIQEKTEILSLAPFAVVPKLYFEDIPVGNTSTCKLIIRNSTDQQLTIFLTKKLPADFNVTYNWEQKDIEEHSDVLFELTWHPISKESSYQKISFETTDGTQRNVPIIFKSVLPKKKNVGKTKQFKKSPTKKYYSRKSSNVPTKRYSLSPNKNATVKKKAVSSSPFSDIKTDPWDPFISTVNREFKEPLGVNFGENREITFPKEIDKHFDFGLTSTPQRFNLDIPSPMPQINQTSSFANWFQSGESNKENVNVETADSLDEVFNNSLSSLRAPPTPLLKPYLQNIREEKSETSFGTYYRQCLKPKSPTTDFEYKLQHLDSMCLSEPKELFQMNQCISESMFEETPEQKSNTYIKDSTFRTYVKDSSFGSIFRNPAIVLDEASFMNPLEELNTQANVNSDGRLTFCLDYNAPFKKMRQDLRVNKTRGPSNWSKAGDSAFRVHKSTTGLKLNKKDGSKEVKSLSVEKTCTATTINPFLMAASGCDPFLTQTYINDEWVAQQENNFKKWLNALLTPPQEFSYEDKPIDIAKVWQECKNMDIESASSKEEVSSKYHVNSKLIALRKSARTLFKSEAISKILLKVSEAVEKGRLSVRQDKDIFLNLTTKSELMALVLSYTPLWLRIGLETVYNETIPLKSNSDVEGLGNFIVNRLFKDPLLLRRYKSTYSPKYVENFNKFFLKKFLTLVYFLDQAKNGKLIQHDPCLFRRASKIKETKGLLVVLAREALAGVGDISKQLKLYGYVVTHVQTSIHEFDYTVNILGVDLRDGVRLTKIMELILIKNDLMNNLRVPAISRLQKIHNMKIVFECLEQAGYKMLGDISPKDIVDGHKEKTLSFLWQLIYKFEAPLMVKSATTIQTWFRSLPVALKRRKIDRAYRQRLDAAKKIQKWYRRRILSNKLLAVVEIIRQLQHEIKLERAAATIQRRWIAKRLMLKERSNYLRLRESCMCIQVRWKAMLLQREERRRYLLLKRSAILIQQKWRAQQLMLIERNAYVNLKTTVVTIQRRWRSNYLMREERAQYLRTKKAVTTIQRKWRATRCMLKHRNDFIRLKNAATLIQKKWSAVLQGRKQKQVFMLLKSATITIQTAWRNRQLAVKTRNDYITLRTAVITIQTKWKAVLLGRKIRSHFLLTKQKAIVIQQYWKCRQLAVKSRNDYLELKEASAVIQKRWRAKLLGRKELERFKNLKQATVTIQRIWRANQLMISNRNDYIKLRNATLVIQRRLRAMLLGKKERHAYIQLKQSAIILQQRWTARKLMIIQRNYYHLLLTNVVKIQRNRRAICAGREQREAFLKLKQAAITIQQHWRAREAMINETKHYNLLKRATILIQRRFRATLLMTKEKNHYLLLKESTILIQTKWRATKLMSTERQKYLTIRNAIITIQAHWKAILLGKQQQQHYTLVKKSVIIIQRKWRATQLMHEERHRYIQLKASTIRIQQMWRATISYREQRTLYLSYQKAAVIIQRRWRAAKLMIEERNKFIRLINSCALIQNKWRATLASREERRNFLLLKHATSFIQQKFRSKQLMIKDRDDYLRVKRAVAILQPKWRATISSRKQRAEFLSQKNAAITIQRWYRNFLLTKRERREYLLQKEAIIGVQKIARGYLIRSKYSEYLSEEAKAKRRVERLQAQAAVKIQSFWRGYTVRCRNQPKLTEIRKRFKNGLLKPSKTLENKCEFAVTSLLGNVLGLDDILALLTDIDYASRRSEKLCVYLSNRINEKLYTLLCVVNRSLPDTQISTLSVNILINFNKLESTRKDSFLPKYIDQLVVLMMNFCDKEAQLFPSLCTLMWLFARTPSWKRFILNLPNIQQRLKRIEALVLRKKNMVSRQAGKKSFFAAQKNLYVPSNVPDWGLEYKNKPYIFTNSVHAFNCLMGVLFD</sequence>
<dbReference type="GO" id="GO:0051301">
    <property type="term" value="P:cell division"/>
    <property type="evidence" value="ECO:0007669"/>
    <property type="project" value="UniProtKB-KW"/>
</dbReference>
<accession>A0A9N9TF47</accession>
<keyword evidence="5" id="KW-0132">Cell division</keyword>
<dbReference type="GO" id="GO:0005737">
    <property type="term" value="C:cytoplasm"/>
    <property type="evidence" value="ECO:0007669"/>
    <property type="project" value="UniProtKB-SubCell"/>
</dbReference>
<evidence type="ECO:0000256" key="2">
    <source>
        <dbReference type="ARBA" id="ARBA00004496"/>
    </source>
</evidence>
<dbReference type="GO" id="GO:0051295">
    <property type="term" value="P:establishment of meiotic spindle localization"/>
    <property type="evidence" value="ECO:0007669"/>
    <property type="project" value="TreeGrafter"/>
</dbReference>
<comment type="subcellular location">
    <subcellularLocation>
        <location evidence="2">Cytoplasm</location>
    </subcellularLocation>
    <subcellularLocation>
        <location evidence="1">Nucleus</location>
    </subcellularLocation>
</comment>
<feature type="compositionally biased region" description="Polar residues" evidence="12">
    <location>
        <begin position="154"/>
        <end position="167"/>
    </location>
</feature>
<dbReference type="InterPro" id="IPR051185">
    <property type="entry name" value="ASPM"/>
</dbReference>
<evidence type="ECO:0000256" key="3">
    <source>
        <dbReference type="ARBA" id="ARBA00022490"/>
    </source>
</evidence>
<dbReference type="PANTHER" id="PTHR22706:SF1">
    <property type="entry name" value="ASSEMBLY FACTOR FOR SPINDLE MICROTUBULES"/>
    <property type="match status" value="1"/>
</dbReference>
<dbReference type="GO" id="GO:0005634">
    <property type="term" value="C:nucleus"/>
    <property type="evidence" value="ECO:0007669"/>
    <property type="project" value="UniProtKB-SubCell"/>
</dbReference>
<dbReference type="Pfam" id="PF15780">
    <property type="entry name" value="ASH"/>
    <property type="match status" value="1"/>
</dbReference>
<evidence type="ECO:0000256" key="1">
    <source>
        <dbReference type="ARBA" id="ARBA00004123"/>
    </source>
</evidence>
<organism evidence="14 15">
    <name type="scientific">Phyllotreta striolata</name>
    <name type="common">Striped flea beetle</name>
    <name type="synonym">Crioceris striolata</name>
    <dbReference type="NCBI Taxonomy" id="444603"/>
    <lineage>
        <taxon>Eukaryota</taxon>
        <taxon>Metazoa</taxon>
        <taxon>Ecdysozoa</taxon>
        <taxon>Arthropoda</taxon>
        <taxon>Hexapoda</taxon>
        <taxon>Insecta</taxon>
        <taxon>Pterygota</taxon>
        <taxon>Neoptera</taxon>
        <taxon>Endopterygota</taxon>
        <taxon>Coleoptera</taxon>
        <taxon>Polyphaga</taxon>
        <taxon>Cucujiformia</taxon>
        <taxon>Chrysomeloidea</taxon>
        <taxon>Chrysomelidae</taxon>
        <taxon>Galerucinae</taxon>
        <taxon>Alticini</taxon>
        <taxon>Phyllotreta</taxon>
    </lineage>
</organism>
<gene>
    <name evidence="14" type="ORF">PHYEVI_LOCUS625</name>
</gene>
<proteinExistence type="predicted"/>
<dbReference type="SUPFAM" id="SSF47576">
    <property type="entry name" value="Calponin-homology domain, CH-domain"/>
    <property type="match status" value="1"/>
</dbReference>
<dbReference type="Gene3D" id="1.20.5.190">
    <property type="match status" value="4"/>
</dbReference>
<dbReference type="OrthoDB" id="2148418at2759"/>
<name>A0A9N9TF47_PHYSR</name>
<evidence type="ECO:0000313" key="15">
    <source>
        <dbReference type="Proteomes" id="UP001153712"/>
    </source>
</evidence>
<keyword evidence="7" id="KW-0498">Mitosis</keyword>
<dbReference type="GO" id="GO:0000278">
    <property type="term" value="P:mitotic cell cycle"/>
    <property type="evidence" value="ECO:0007669"/>
    <property type="project" value="TreeGrafter"/>
</dbReference>
<keyword evidence="11" id="KW-0131">Cell cycle</keyword>
<evidence type="ECO:0000256" key="5">
    <source>
        <dbReference type="ARBA" id="ARBA00022618"/>
    </source>
</evidence>
<dbReference type="InterPro" id="IPR036872">
    <property type="entry name" value="CH_dom_sf"/>
</dbReference>
<evidence type="ECO:0000256" key="10">
    <source>
        <dbReference type="ARBA" id="ARBA00023242"/>
    </source>
</evidence>
<dbReference type="InterPro" id="IPR000048">
    <property type="entry name" value="IQ_motif_EF-hand-BS"/>
</dbReference>
<dbReference type="Pfam" id="PF00307">
    <property type="entry name" value="CH"/>
    <property type="match status" value="1"/>
</dbReference>
<evidence type="ECO:0000256" key="7">
    <source>
        <dbReference type="ARBA" id="ARBA00022776"/>
    </source>
</evidence>
<keyword evidence="6" id="KW-0677">Repeat</keyword>
<dbReference type="GO" id="GO:0005516">
    <property type="term" value="F:calmodulin binding"/>
    <property type="evidence" value="ECO:0007669"/>
    <property type="project" value="UniProtKB-KW"/>
</dbReference>
<keyword evidence="10" id="KW-0539">Nucleus</keyword>
<dbReference type="SMART" id="SM00015">
    <property type="entry name" value="IQ"/>
    <property type="match status" value="16"/>
</dbReference>
<evidence type="ECO:0000256" key="12">
    <source>
        <dbReference type="SAM" id="MobiDB-lite"/>
    </source>
</evidence>
<keyword evidence="9" id="KW-0175">Coiled coil</keyword>
<evidence type="ECO:0000259" key="13">
    <source>
        <dbReference type="PROSITE" id="PS50021"/>
    </source>
</evidence>
<keyword evidence="15" id="KW-1185">Reference proteome</keyword>